<comment type="caution">
    <text evidence="2">The sequence shown here is derived from an EMBL/GenBank/DDBJ whole genome shotgun (WGS) entry which is preliminary data.</text>
</comment>
<organism evidence="2 3">
    <name type="scientific">Cryptosporidium andersoni</name>
    <dbReference type="NCBI Taxonomy" id="117008"/>
    <lineage>
        <taxon>Eukaryota</taxon>
        <taxon>Sar</taxon>
        <taxon>Alveolata</taxon>
        <taxon>Apicomplexa</taxon>
        <taxon>Conoidasida</taxon>
        <taxon>Coccidia</taxon>
        <taxon>Eucoccidiorida</taxon>
        <taxon>Eimeriorina</taxon>
        <taxon>Cryptosporidiidae</taxon>
        <taxon>Cryptosporidium</taxon>
    </lineage>
</organism>
<feature type="compositionally biased region" description="Polar residues" evidence="1">
    <location>
        <begin position="796"/>
        <end position="808"/>
    </location>
</feature>
<reference evidence="2 3" key="1">
    <citation type="submission" date="2016-10" db="EMBL/GenBank/DDBJ databases">
        <title>Reductive evolution of mitochondrial metabolism and differential evolution of invasion-related proteins in Cryptosporidium.</title>
        <authorList>
            <person name="Liu S."/>
            <person name="Roellig D.M."/>
            <person name="Guo Y."/>
            <person name="Li N."/>
            <person name="Frace M.A."/>
            <person name="Tang K."/>
            <person name="Zhang L."/>
            <person name="Feng Y."/>
            <person name="Xiao L."/>
        </authorList>
    </citation>
    <scope>NUCLEOTIDE SEQUENCE [LARGE SCALE GENOMIC DNA]</scope>
    <source>
        <strain evidence="2">30847</strain>
    </source>
</reference>
<feature type="region of interest" description="Disordered" evidence="1">
    <location>
        <begin position="842"/>
        <end position="886"/>
    </location>
</feature>
<feature type="compositionally biased region" description="Basic and acidic residues" evidence="1">
    <location>
        <begin position="522"/>
        <end position="533"/>
    </location>
</feature>
<gene>
    <name evidence="2" type="ORF">cand_034180</name>
</gene>
<dbReference type="AlphaFoldDB" id="A0A1J4MVX7"/>
<evidence type="ECO:0000313" key="2">
    <source>
        <dbReference type="EMBL" id="OII78360.1"/>
    </source>
</evidence>
<evidence type="ECO:0000313" key="3">
    <source>
        <dbReference type="Proteomes" id="UP000186804"/>
    </source>
</evidence>
<name>A0A1J4MVX7_9CRYT</name>
<evidence type="ECO:0000256" key="1">
    <source>
        <dbReference type="SAM" id="MobiDB-lite"/>
    </source>
</evidence>
<keyword evidence="3" id="KW-1185">Reference proteome</keyword>
<feature type="region of interest" description="Disordered" evidence="1">
    <location>
        <begin position="511"/>
        <end position="548"/>
    </location>
</feature>
<feature type="compositionally biased region" description="Low complexity" evidence="1">
    <location>
        <begin position="651"/>
        <end position="697"/>
    </location>
</feature>
<dbReference type="VEuPathDB" id="CryptoDB:cand_034180"/>
<protein>
    <recommendedName>
        <fullName evidence="4">HTH La-type RNA-binding domain-containing protein</fullName>
    </recommendedName>
</protein>
<dbReference type="OrthoDB" id="342766at2759"/>
<feature type="region of interest" description="Disordered" evidence="1">
    <location>
        <begin position="465"/>
        <end position="489"/>
    </location>
</feature>
<proteinExistence type="predicted"/>
<feature type="region of interest" description="Disordered" evidence="1">
    <location>
        <begin position="784"/>
        <end position="808"/>
    </location>
</feature>
<feature type="region of interest" description="Disordered" evidence="1">
    <location>
        <begin position="651"/>
        <end position="705"/>
    </location>
</feature>
<dbReference type="GeneID" id="92367602"/>
<dbReference type="RefSeq" id="XP_067070206.1">
    <property type="nucleotide sequence ID" value="XM_067213644.1"/>
</dbReference>
<sequence length="919" mass="101901">MEKITLEGREDSGNTASEEVKISLEKILSRNNILNDILLQGKFDIKKMAISLSSILSLPRFRSLGLKYFALSNNGYADEQDLIHDTLNSSDNKKQLNNINDPLLDASSSNVVAEPCMNELNCNSSAIGDSNLSTLTVDIEEMTINEETKKIDEGKFMCTLVECSIASSLLDLCIYSEGMEITIAKEDISKYKDILDKEYIKENCDNIYIKPTFHTERTTLILRELDPNITEDNIRALLTRCPHFTDIDNNSQILEKYIVNIRKEVHDTWFVTLINEDLVTSVALWLRSQKLGNKLLRVGVKSEHPIGSLLSILSTHKPNTVNKISPNNINGNVNIYQNKLNQINSLNSGNNSLSHSSINGTFHKHSPISNPISLHNPMNLYPSQVVSPFLIINNSNINDTCKISSSPTKDINSMSYMNTTNIIGPYTMYSGSETNITNIATLSTSPYYIQYGTLGQAIPPFSATCAPGQSLPPPPPNLTDNVEDSREDREVNFRINSVDSREVNSNCIKATKGYDIPTGSNEDIKDSSSDKKNQLNTDTKGKSPIMHNHPIVISPPPLNPPYLTPYGTYYTSASPNIPTVIASVPQTSLFGAVPSIHCGHHPHPHHPTGHFGGPRNISNTKNNYIAKDNMTHISNANHHGRLHNRKMNYNRNNSRRISSPNNISSNNNKSNRSINSSKKIININDDNKNDSNTNKNSGSAIETDDLLAGTEKNECVTFSNRTDECNTSEATNPVETVSNDKIKSNASNYTNTSPNISGKGQSFKHVDNRIHGRTVQPAYNVSGNIRNSAHKRPDSHNSNYYFQSNNIKSNKGDMNESYAYQSNFRGKPRNVGDFLNFVGDNSEVSNSTNTRSYTQSDSNNAKWTPNTDHRQTTSGVIPDAGGTNSRLSKTSHGTFVEYFPSLSDALKQPKGMKNPNNEE</sequence>
<accession>A0A1J4MVX7</accession>
<evidence type="ECO:0008006" key="4">
    <source>
        <dbReference type="Google" id="ProtNLM"/>
    </source>
</evidence>
<dbReference type="EMBL" id="LRBS01000002">
    <property type="protein sequence ID" value="OII78360.1"/>
    <property type="molecule type" value="Genomic_DNA"/>
</dbReference>
<feature type="compositionally biased region" description="Polar residues" evidence="1">
    <location>
        <begin position="842"/>
        <end position="866"/>
    </location>
</feature>
<dbReference type="Proteomes" id="UP000186804">
    <property type="component" value="Unassembled WGS sequence"/>
</dbReference>